<evidence type="ECO:0000256" key="1">
    <source>
        <dbReference type="SAM" id="MobiDB-lite"/>
    </source>
</evidence>
<organism evidence="2 3">
    <name type="scientific">Caenorhabditis briggsae</name>
    <dbReference type="NCBI Taxonomy" id="6238"/>
    <lineage>
        <taxon>Eukaryota</taxon>
        <taxon>Metazoa</taxon>
        <taxon>Ecdysozoa</taxon>
        <taxon>Nematoda</taxon>
        <taxon>Chromadorea</taxon>
        <taxon>Rhabditida</taxon>
        <taxon>Rhabditina</taxon>
        <taxon>Rhabditomorpha</taxon>
        <taxon>Rhabditoidea</taxon>
        <taxon>Rhabditidae</taxon>
        <taxon>Peloderinae</taxon>
        <taxon>Caenorhabditis</taxon>
    </lineage>
</organism>
<evidence type="ECO:0000313" key="2">
    <source>
        <dbReference type="EMBL" id="UMM26404.1"/>
    </source>
</evidence>
<accession>A0AAE9ETR5</accession>
<name>A0AAE9ETR5_CAEBR</name>
<dbReference type="AlphaFoldDB" id="A0AAE9ETR5"/>
<dbReference type="InterPro" id="IPR007767">
    <property type="entry name" value="DUF684"/>
</dbReference>
<protein>
    <submittedName>
        <fullName evidence="2">Uncharacterized protein</fullName>
    </submittedName>
</protein>
<feature type="region of interest" description="Disordered" evidence="1">
    <location>
        <begin position="193"/>
        <end position="253"/>
    </location>
</feature>
<dbReference type="Pfam" id="PF05075">
    <property type="entry name" value="DUF684"/>
    <property type="match status" value="1"/>
</dbReference>
<proteinExistence type="predicted"/>
<gene>
    <name evidence="2" type="ORF">L5515_010124</name>
</gene>
<sequence length="253" mass="28831">MSDSANAVIAIIDECLNEGRFNFDTISERVEDIVNLGLVVRDYNYDEPIDELQDLKGRIEELCGQMNGHFDSLKSIMGEHTEFYQELHEAADNLISQLLSSLENPGDDSLENLRAATEQNAPLELVYKLETMLEQKHANPIIAETDQDTLYMLDAVFGELLFVEAYINGLLDDGDMYRPEKIQEIVNEFHEDVERWRNEDEDEDGNGDEDEDDGEDEDEDVDVDVDVDEDGDEDEGEDEGECEDEDEDEGEED</sequence>
<reference evidence="2 3" key="1">
    <citation type="submission" date="2022-04" db="EMBL/GenBank/DDBJ databases">
        <title>Chromosome-level reference genomes for two strains of Caenorhabditis briggsae: an improved platform for comparative genomics.</title>
        <authorList>
            <person name="Stevens L."/>
            <person name="Andersen E."/>
        </authorList>
    </citation>
    <scope>NUCLEOTIDE SEQUENCE [LARGE SCALE GENOMIC DNA]</scope>
    <source>
        <strain evidence="2">VX34</strain>
        <tissue evidence="2">Whole-organism</tissue>
    </source>
</reference>
<evidence type="ECO:0000313" key="3">
    <source>
        <dbReference type="Proteomes" id="UP000829354"/>
    </source>
</evidence>
<dbReference type="PANTHER" id="PTHR31464:SF3">
    <property type="entry name" value="AAA DOMAIN-CONTAINING PROTEIN-RELATED"/>
    <property type="match status" value="1"/>
</dbReference>
<dbReference type="EMBL" id="CP092623">
    <property type="protein sequence ID" value="UMM26404.1"/>
    <property type="molecule type" value="Genomic_DNA"/>
</dbReference>
<keyword evidence="3" id="KW-1185">Reference proteome</keyword>
<dbReference type="PANTHER" id="PTHR31464">
    <property type="entry name" value="PROTEIN CBG01266"/>
    <property type="match status" value="1"/>
</dbReference>
<feature type="compositionally biased region" description="Acidic residues" evidence="1">
    <location>
        <begin position="199"/>
        <end position="253"/>
    </location>
</feature>
<dbReference type="Proteomes" id="UP000829354">
    <property type="component" value="Chromosome IV"/>
</dbReference>